<keyword evidence="8" id="KW-1185">Reference proteome</keyword>
<sequence>MKSRLVKIVSNELTWFFVPGSNQRNIDKVATLEADAFIFDLEDAVAISEKQNARDKVIQAIARYQQKNIFVRVNSFDSPYFLEDVRQVVVQGVDGIVLPKAETPAQLQVLDKLLLEKEQELNIPLGSIKIVALIESALGIHHAVELANFYRVTRLAFGAIDYTLDIGATLTEHGSELLFAKSQLVLASRVAKIEGPIDVVYVDIYNEEGLRKEVTFSKELGFKGKLIVHPAQLKVVNEVYTPTDSEVEQAKKIIQAAEEAEEQGKGVVSVDGKMIDLPVIKKAEGVLALYNRLSVTTVEN</sequence>
<dbReference type="AlphaFoldDB" id="A0A3N9UFI4"/>
<feature type="domain" description="HpcH/HpaI aldolase/citrate lyase" evidence="6">
    <location>
        <begin position="15"/>
        <end position="230"/>
    </location>
</feature>
<dbReference type="InterPro" id="IPR015813">
    <property type="entry name" value="Pyrv/PenolPyrv_kinase-like_dom"/>
</dbReference>
<organism evidence="7 8">
    <name type="scientific">Lysinibacillus composti</name>
    <dbReference type="NCBI Taxonomy" id="720633"/>
    <lineage>
        <taxon>Bacteria</taxon>
        <taxon>Bacillati</taxon>
        <taxon>Bacillota</taxon>
        <taxon>Bacilli</taxon>
        <taxon>Bacillales</taxon>
        <taxon>Bacillaceae</taxon>
        <taxon>Lysinibacillus</taxon>
    </lineage>
</organism>
<keyword evidence="2 5" id="KW-0479">Metal-binding</keyword>
<dbReference type="SUPFAM" id="SSF51621">
    <property type="entry name" value="Phosphoenolpyruvate/pyruvate domain"/>
    <property type="match status" value="1"/>
</dbReference>
<evidence type="ECO:0000256" key="4">
    <source>
        <dbReference type="PIRSR" id="PIRSR015582-1"/>
    </source>
</evidence>
<accession>A0A3N9UFI4</accession>
<comment type="cofactor">
    <cofactor evidence="1">
        <name>Mg(2+)</name>
        <dbReference type="ChEBI" id="CHEBI:18420"/>
    </cofactor>
</comment>
<dbReference type="Proteomes" id="UP000274033">
    <property type="component" value="Unassembled WGS sequence"/>
</dbReference>
<dbReference type="PANTHER" id="PTHR32308">
    <property type="entry name" value="LYASE BETA SUBUNIT, PUTATIVE (AFU_ORTHOLOGUE AFUA_4G13030)-RELATED"/>
    <property type="match status" value="1"/>
</dbReference>
<keyword evidence="7" id="KW-0456">Lyase</keyword>
<reference evidence="7 8" key="1">
    <citation type="journal article" date="2013" name="J. Microbiol.">
        <title>Lysinibacillus chungkukjangi sp. nov., isolated from Chungkukjang, Korean fermented soybean food.</title>
        <authorList>
            <person name="Kim S.J."/>
            <person name="Jang Y.H."/>
            <person name="Hamada M."/>
            <person name="Ahn J.H."/>
            <person name="Weon H.Y."/>
            <person name="Suzuki K."/>
            <person name="Whang K.S."/>
            <person name="Kwon S.W."/>
        </authorList>
    </citation>
    <scope>NUCLEOTIDE SEQUENCE [LARGE SCALE GENOMIC DNA]</scope>
    <source>
        <strain evidence="7 8">MCCC 1A12701</strain>
    </source>
</reference>
<evidence type="ECO:0000313" key="7">
    <source>
        <dbReference type="EMBL" id="RQW74907.1"/>
    </source>
</evidence>
<comment type="caution">
    <text evidence="7">The sequence shown here is derived from an EMBL/GenBank/DDBJ whole genome shotgun (WGS) entry which is preliminary data.</text>
</comment>
<dbReference type="Gene3D" id="3.20.20.60">
    <property type="entry name" value="Phosphoenolpyruvate-binding domains"/>
    <property type="match status" value="1"/>
</dbReference>
<gene>
    <name evidence="7" type="ORF">EBB45_07975</name>
</gene>
<dbReference type="InterPro" id="IPR011206">
    <property type="entry name" value="Citrate_lyase_beta/mcl1/mcl2"/>
</dbReference>
<proteinExistence type="predicted"/>
<evidence type="ECO:0000256" key="1">
    <source>
        <dbReference type="ARBA" id="ARBA00001946"/>
    </source>
</evidence>
<feature type="binding site" evidence="4">
    <location>
        <position position="72"/>
    </location>
    <ligand>
        <name>substrate</name>
    </ligand>
</feature>
<dbReference type="PANTHER" id="PTHR32308:SF0">
    <property type="entry name" value="HPCH_HPAI ALDOLASE_CITRATE LYASE DOMAIN-CONTAINING PROTEIN"/>
    <property type="match status" value="1"/>
</dbReference>
<dbReference type="GO" id="GO:0006107">
    <property type="term" value="P:oxaloacetate metabolic process"/>
    <property type="evidence" value="ECO:0007669"/>
    <property type="project" value="TreeGrafter"/>
</dbReference>
<feature type="binding site" evidence="4">
    <location>
        <position position="135"/>
    </location>
    <ligand>
        <name>substrate</name>
    </ligand>
</feature>
<evidence type="ECO:0000259" key="6">
    <source>
        <dbReference type="Pfam" id="PF03328"/>
    </source>
</evidence>
<evidence type="ECO:0000256" key="2">
    <source>
        <dbReference type="ARBA" id="ARBA00022723"/>
    </source>
</evidence>
<keyword evidence="3 5" id="KW-0460">Magnesium</keyword>
<dbReference type="GO" id="GO:0000287">
    <property type="term" value="F:magnesium ion binding"/>
    <property type="evidence" value="ECO:0007669"/>
    <property type="project" value="TreeGrafter"/>
</dbReference>
<dbReference type="Pfam" id="PF03328">
    <property type="entry name" value="HpcH_HpaI"/>
    <property type="match status" value="1"/>
</dbReference>
<name>A0A3N9UFI4_9BACI</name>
<evidence type="ECO:0000256" key="3">
    <source>
        <dbReference type="ARBA" id="ARBA00022842"/>
    </source>
</evidence>
<dbReference type="GO" id="GO:0016829">
    <property type="term" value="F:lyase activity"/>
    <property type="evidence" value="ECO:0007669"/>
    <property type="project" value="UniProtKB-KW"/>
</dbReference>
<feature type="binding site" evidence="5">
    <location>
        <position position="161"/>
    </location>
    <ligand>
        <name>Mg(2+)</name>
        <dbReference type="ChEBI" id="CHEBI:18420"/>
    </ligand>
</feature>
<protein>
    <submittedName>
        <fullName evidence="7">CoA ester lyase</fullName>
    </submittedName>
</protein>
<dbReference type="EMBL" id="RRCT01000006">
    <property type="protein sequence ID" value="RQW74907.1"/>
    <property type="molecule type" value="Genomic_DNA"/>
</dbReference>
<feature type="binding site" evidence="5">
    <location>
        <position position="135"/>
    </location>
    <ligand>
        <name>Mg(2+)</name>
        <dbReference type="ChEBI" id="CHEBI:18420"/>
    </ligand>
</feature>
<evidence type="ECO:0000313" key="8">
    <source>
        <dbReference type="Proteomes" id="UP000274033"/>
    </source>
</evidence>
<evidence type="ECO:0000256" key="5">
    <source>
        <dbReference type="PIRSR" id="PIRSR015582-2"/>
    </source>
</evidence>
<dbReference type="PIRSF" id="PIRSF015582">
    <property type="entry name" value="Cit_lyase_B"/>
    <property type="match status" value="1"/>
</dbReference>
<dbReference type="InterPro" id="IPR040442">
    <property type="entry name" value="Pyrv_kinase-like_dom_sf"/>
</dbReference>
<dbReference type="InterPro" id="IPR005000">
    <property type="entry name" value="Aldolase/citrate-lyase_domain"/>
</dbReference>